<evidence type="ECO:0000313" key="5">
    <source>
        <dbReference type="Proteomes" id="UP000794436"/>
    </source>
</evidence>
<feature type="compositionally biased region" description="Acidic residues" evidence="2">
    <location>
        <begin position="195"/>
        <end position="218"/>
    </location>
</feature>
<evidence type="ECO:0000259" key="3">
    <source>
        <dbReference type="Pfam" id="PF14652"/>
    </source>
</evidence>
<dbReference type="AlphaFoldDB" id="A0A8K1FP77"/>
<protein>
    <recommendedName>
        <fullName evidence="3">KATNIP domain-containing protein</fullName>
    </recommendedName>
</protein>
<feature type="compositionally biased region" description="Basic and acidic residues" evidence="2">
    <location>
        <begin position="135"/>
        <end position="153"/>
    </location>
</feature>
<dbReference type="Pfam" id="PF14652">
    <property type="entry name" value="DUF4457"/>
    <property type="match status" value="2"/>
</dbReference>
<feature type="compositionally biased region" description="Basic and acidic residues" evidence="2">
    <location>
        <begin position="442"/>
        <end position="452"/>
    </location>
</feature>
<feature type="region of interest" description="Disordered" evidence="2">
    <location>
        <begin position="45"/>
        <end position="166"/>
    </location>
</feature>
<feature type="domain" description="KATNIP" evidence="3">
    <location>
        <begin position="541"/>
        <end position="658"/>
    </location>
</feature>
<dbReference type="EMBL" id="SPLM01000037">
    <property type="protein sequence ID" value="TMW65353.1"/>
    <property type="molecule type" value="Genomic_DNA"/>
</dbReference>
<feature type="region of interest" description="Disordered" evidence="2">
    <location>
        <begin position="439"/>
        <end position="510"/>
    </location>
</feature>
<feature type="region of interest" description="Disordered" evidence="2">
    <location>
        <begin position="724"/>
        <end position="766"/>
    </location>
</feature>
<evidence type="ECO:0000256" key="2">
    <source>
        <dbReference type="SAM" id="MobiDB-lite"/>
    </source>
</evidence>
<dbReference type="OrthoDB" id="304622at2759"/>
<dbReference type="InterPro" id="IPR027859">
    <property type="entry name" value="KATNIP_dom"/>
</dbReference>
<feature type="coiled-coil region" evidence="1">
    <location>
        <begin position="378"/>
        <end position="427"/>
    </location>
</feature>
<gene>
    <name evidence="4" type="ORF">Poli38472_007995</name>
</gene>
<dbReference type="PANTHER" id="PTHR21534">
    <property type="entry name" value="KATANIN-INTERACTING PROTEIN"/>
    <property type="match status" value="1"/>
</dbReference>
<feature type="compositionally biased region" description="Basic and acidic residues" evidence="2">
    <location>
        <begin position="1"/>
        <end position="12"/>
    </location>
</feature>
<feature type="domain" description="KATNIP" evidence="3">
    <location>
        <begin position="822"/>
        <end position="1160"/>
    </location>
</feature>
<organism evidence="4 5">
    <name type="scientific">Pythium oligandrum</name>
    <name type="common">Mycoparasitic fungus</name>
    <dbReference type="NCBI Taxonomy" id="41045"/>
    <lineage>
        <taxon>Eukaryota</taxon>
        <taxon>Sar</taxon>
        <taxon>Stramenopiles</taxon>
        <taxon>Oomycota</taxon>
        <taxon>Peronosporomycetes</taxon>
        <taxon>Pythiales</taxon>
        <taxon>Pythiaceae</taxon>
        <taxon>Pythium</taxon>
    </lineage>
</organism>
<dbReference type="InterPro" id="IPR026704">
    <property type="entry name" value="KATNIP"/>
</dbReference>
<dbReference type="Proteomes" id="UP000794436">
    <property type="component" value="Unassembled WGS sequence"/>
</dbReference>
<accession>A0A8K1FP77</accession>
<feature type="region of interest" description="Disordered" evidence="2">
    <location>
        <begin position="780"/>
        <end position="806"/>
    </location>
</feature>
<name>A0A8K1FP77_PYTOL</name>
<feature type="region of interest" description="Disordered" evidence="2">
    <location>
        <begin position="187"/>
        <end position="222"/>
    </location>
</feature>
<comment type="caution">
    <text evidence="4">The sequence shown here is derived from an EMBL/GenBank/DDBJ whole genome shotgun (WGS) entry which is preliminary data.</text>
</comment>
<feature type="compositionally biased region" description="Basic and acidic residues" evidence="2">
    <location>
        <begin position="60"/>
        <end position="69"/>
    </location>
</feature>
<reference evidence="4" key="1">
    <citation type="submission" date="2019-03" db="EMBL/GenBank/DDBJ databases">
        <title>Long read genome sequence of the mycoparasitic Pythium oligandrum ATCC 38472 isolated from sugarbeet rhizosphere.</title>
        <authorList>
            <person name="Gaulin E."/>
        </authorList>
    </citation>
    <scope>NUCLEOTIDE SEQUENCE</scope>
    <source>
        <strain evidence="4">ATCC 38472_TT</strain>
    </source>
</reference>
<feature type="compositionally biased region" description="Polar residues" evidence="2">
    <location>
        <begin position="731"/>
        <end position="745"/>
    </location>
</feature>
<sequence length="1253" mass="140045">MAERRKWEKPHDGTAFAGGGAMAQTTDDDDPMVKKQRQYLKMLEERNRLKKKLTTTSKTQQRDKEREEAFVTTFNVPAAKTTTATGGAMGQDTVRKNKSSAALLPTKMHQSDVDKASRESKCRSAPSTTLPFRQMPRESSNEDAKDGDAEFHSNTRRAKWSRPVQGTVAVDNRNRLLFVTNDGDAKVDDERVHDDEGDEYSEESFEVFEDEDEEDEGEVKEAGGSVISSDVRYSSAHDDLVFGVGSRHQDTSLPRKAESKEVAIQKQPPADLSATATELFDVIHNLSRSKQHALVDVLRAFKTSSQGDSDIKQLESSIGDPDVWRKVTAALFDDQETAPKSRADGTSQAKATSKAGLTISDVIQEQQKWEEEYALQMKERLMREREAKERMLRDAEERRRAMMKKLEEEEERELEELMHKKRKERIAKLKALEVAKNVNPDSCERHKSDEKTQVNQRNVDAVSSTSKSPRKKSKPGKQASARADSSKPAPESSAFSIATNSPSRSSRPSEEAMVIIPKLSLVGSVASDFASMDLKLIDIRIRLLSTWSSTRAIGLSQVCVYNSNGEEITVDVNTVKVYNQRDGRPLPQSHEMCRTISRLFNGVITTNDQDMWLGRLSDAGVIEIGFCVADMPSKLCVWNYNNRQCAACTRDIEVAVNDRCVWTGSLPQTFGNEDDNVILFTQDTSILKRIEANDSLVTQHGQEHAEEELTSSIVASVRSSMELVRPRTSDGGVSSNTSGSETILNQAEDKGVRPTTSAKRNGAPVMQMPGVRTSIDKWISEEPQGQNMSLSKVLEGSKEEDENEQSDEEELCGCIRGRKITIRLLSTWGDQNYIGLTQLDVLVGKYGTPLTLDKTNIDASPRDLATLGYQGDPRTLDRLVNGVGTTCDDSNMWLIPFNESQHIVIDLKREQLIYGLRIWNYNKSQEDSFRGVKQISVSIDGMMVSPGSTGFVVRKAPGISHFDFSQIIRLYESSSGDKHSRSYADRVSHPLQSRTYKTPVVKQDYEPPLFPQGFMLKFVLWTTWGDPYYLGLNGIEFYDHTGKRIIEEPSQIFARPYSVTEVLAGSKSSSDSMNHDVRIPENLLNGKNKNTWDASDAWLTPLASSLGRSDGNQLYLLFDSPIVVSMIKLWNYSKTPERGVKDLDIYVDDLLIYSGTLRKAPHGNGAQTINRLGAKTIVVEEFSQPLLFTSSQAMVDAEKRRVFYCGTEEQDVLCINEGQVIHESKAMYRKPDPGAEGVVVDLALRPMTAMGRH</sequence>
<proteinExistence type="predicted"/>
<feature type="region of interest" description="Disordered" evidence="2">
    <location>
        <begin position="246"/>
        <end position="268"/>
    </location>
</feature>
<dbReference type="PANTHER" id="PTHR21534:SF0">
    <property type="entry name" value="KATANIN-INTERACTING PROTEIN"/>
    <property type="match status" value="1"/>
</dbReference>
<keyword evidence="5" id="KW-1185">Reference proteome</keyword>
<feature type="compositionally biased region" description="Polar residues" evidence="2">
    <location>
        <begin position="453"/>
        <end position="462"/>
    </location>
</feature>
<keyword evidence="1" id="KW-0175">Coiled coil</keyword>
<feature type="compositionally biased region" description="Basic and acidic residues" evidence="2">
    <location>
        <begin position="247"/>
        <end position="263"/>
    </location>
</feature>
<evidence type="ECO:0000313" key="4">
    <source>
        <dbReference type="EMBL" id="TMW65353.1"/>
    </source>
</evidence>
<feature type="region of interest" description="Disordered" evidence="2">
    <location>
        <begin position="1"/>
        <end position="32"/>
    </location>
</feature>
<feature type="compositionally biased region" description="Basic and acidic residues" evidence="2">
    <location>
        <begin position="109"/>
        <end position="122"/>
    </location>
</feature>
<evidence type="ECO:0000256" key="1">
    <source>
        <dbReference type="SAM" id="Coils"/>
    </source>
</evidence>